<reference evidence="1 2" key="1">
    <citation type="submission" date="2019-09" db="EMBL/GenBank/DDBJ databases">
        <authorList>
            <person name="Chandra G."/>
            <person name="Truman W A."/>
        </authorList>
    </citation>
    <scope>NUCLEOTIDE SEQUENCE [LARGE SCALE GENOMIC DNA]</scope>
    <source>
        <strain evidence="1">PS870</strain>
    </source>
</reference>
<evidence type="ECO:0000313" key="2">
    <source>
        <dbReference type="Proteomes" id="UP000349468"/>
    </source>
</evidence>
<accession>A0A5E7IRY3</accession>
<evidence type="ECO:0000313" key="1">
    <source>
        <dbReference type="EMBL" id="VVO78910.1"/>
    </source>
</evidence>
<dbReference type="Proteomes" id="UP000349468">
    <property type="component" value="Unassembled WGS sequence"/>
</dbReference>
<proteinExistence type="predicted"/>
<dbReference type="EMBL" id="CABVIK010000005">
    <property type="protein sequence ID" value="VVO78910.1"/>
    <property type="molecule type" value="Genomic_DNA"/>
</dbReference>
<protein>
    <submittedName>
        <fullName evidence="1">Uncharacterized protein</fullName>
    </submittedName>
</protein>
<dbReference type="RefSeq" id="WP_154912027.1">
    <property type="nucleotide sequence ID" value="NZ_CABVIK010000005.1"/>
</dbReference>
<sequence>MSAQQAIASIEFEIARLSRSFNPVPDRTFVMGMIELAEVAELIDRATANRFRDALDAKFCERNDFLKRTST</sequence>
<gene>
    <name evidence="1" type="ORF">PS870_01686</name>
</gene>
<name>A0A5E7IRY3_PSEFL</name>
<organism evidence="1 2">
    <name type="scientific">Pseudomonas fluorescens</name>
    <dbReference type="NCBI Taxonomy" id="294"/>
    <lineage>
        <taxon>Bacteria</taxon>
        <taxon>Pseudomonadati</taxon>
        <taxon>Pseudomonadota</taxon>
        <taxon>Gammaproteobacteria</taxon>
        <taxon>Pseudomonadales</taxon>
        <taxon>Pseudomonadaceae</taxon>
        <taxon>Pseudomonas</taxon>
    </lineage>
</organism>
<dbReference type="AlphaFoldDB" id="A0A5E7IRY3"/>